<keyword evidence="3" id="KW-0285">Flavoprotein</keyword>
<proteinExistence type="inferred from homology"/>
<dbReference type="EMBL" id="VKAC01000010">
    <property type="protein sequence ID" value="TXR55099.1"/>
    <property type="molecule type" value="Genomic_DNA"/>
</dbReference>
<dbReference type="GO" id="GO:1903457">
    <property type="term" value="P:lactate catabolic process"/>
    <property type="evidence" value="ECO:0007669"/>
    <property type="project" value="TreeGrafter"/>
</dbReference>
<dbReference type="Gene3D" id="1.10.1060.10">
    <property type="entry name" value="Alpha-helical ferredoxin"/>
    <property type="match status" value="1"/>
</dbReference>
<dbReference type="Pfam" id="PF02913">
    <property type="entry name" value="FAD-oxidase_C"/>
    <property type="match status" value="1"/>
</dbReference>
<keyword evidence="15" id="KW-1185">Reference proteome</keyword>
<comment type="caution">
    <text evidence="14">The sequence shown here is derived from an EMBL/GenBank/DDBJ whole genome shotgun (WGS) entry which is preliminary data.</text>
</comment>
<dbReference type="AlphaFoldDB" id="A0A5C8ZCU7"/>
<keyword evidence="6" id="KW-0809">Transit peptide</keyword>
<evidence type="ECO:0000313" key="15">
    <source>
        <dbReference type="Proteomes" id="UP000321234"/>
    </source>
</evidence>
<dbReference type="Gene3D" id="3.30.70.2740">
    <property type="match status" value="1"/>
</dbReference>
<evidence type="ECO:0000313" key="14">
    <source>
        <dbReference type="EMBL" id="TXR55099.1"/>
    </source>
</evidence>
<dbReference type="OrthoDB" id="9770306at2"/>
<evidence type="ECO:0000256" key="5">
    <source>
        <dbReference type="ARBA" id="ARBA00022827"/>
    </source>
</evidence>
<dbReference type="InterPro" id="IPR006094">
    <property type="entry name" value="Oxid_FAD_bind_N"/>
</dbReference>
<evidence type="ECO:0000256" key="4">
    <source>
        <dbReference type="ARBA" id="ARBA00022723"/>
    </source>
</evidence>
<dbReference type="EC" id="1.1.2.4" evidence="10"/>
<evidence type="ECO:0000256" key="9">
    <source>
        <dbReference type="ARBA" id="ARBA00023014"/>
    </source>
</evidence>
<feature type="domain" description="FAD-binding PCMH-type" evidence="13">
    <location>
        <begin position="81"/>
        <end position="309"/>
    </location>
</feature>
<dbReference type="PANTHER" id="PTHR11748">
    <property type="entry name" value="D-LACTATE DEHYDROGENASE"/>
    <property type="match status" value="1"/>
</dbReference>
<comment type="similarity">
    <text evidence="2">Belongs to the FAD-binding oxidoreductase/transferase type 4 family.</text>
</comment>
<dbReference type="PROSITE" id="PS00198">
    <property type="entry name" value="4FE4S_FER_1"/>
    <property type="match status" value="1"/>
</dbReference>
<evidence type="ECO:0000259" key="12">
    <source>
        <dbReference type="PROSITE" id="PS51379"/>
    </source>
</evidence>
<dbReference type="PROSITE" id="PS51387">
    <property type="entry name" value="FAD_PCMH"/>
    <property type="match status" value="1"/>
</dbReference>
<evidence type="ECO:0000256" key="3">
    <source>
        <dbReference type="ARBA" id="ARBA00022630"/>
    </source>
</evidence>
<dbReference type="InterPro" id="IPR016166">
    <property type="entry name" value="FAD-bd_PCMH"/>
</dbReference>
<gene>
    <name evidence="14" type="ORF">FMM08_16580</name>
</gene>
<dbReference type="InterPro" id="IPR009051">
    <property type="entry name" value="Helical_ferredxn"/>
</dbReference>
<evidence type="ECO:0000259" key="13">
    <source>
        <dbReference type="PROSITE" id="PS51387"/>
    </source>
</evidence>
<feature type="domain" description="4Fe-4S ferredoxin-type" evidence="12">
    <location>
        <begin position="573"/>
        <end position="604"/>
    </location>
</feature>
<name>A0A5C8ZCU7_9ACTN</name>
<evidence type="ECO:0000256" key="2">
    <source>
        <dbReference type="ARBA" id="ARBA00008000"/>
    </source>
</evidence>
<reference evidence="14 15" key="1">
    <citation type="submission" date="2019-07" db="EMBL/GenBank/DDBJ databases">
        <title>Quadrisphaera sp. strain DD2A genome sequencing and assembly.</title>
        <authorList>
            <person name="Kim I."/>
        </authorList>
    </citation>
    <scope>NUCLEOTIDE SEQUENCE [LARGE SCALE GENOMIC DNA]</scope>
    <source>
        <strain evidence="14 15">DD2A</strain>
    </source>
</reference>
<dbReference type="Pfam" id="PF01565">
    <property type="entry name" value="FAD_binding_4"/>
    <property type="match status" value="1"/>
</dbReference>
<dbReference type="InterPro" id="IPR036318">
    <property type="entry name" value="FAD-bd_PCMH-like_sf"/>
</dbReference>
<keyword evidence="9" id="KW-0411">Iron-sulfur</keyword>
<dbReference type="InterPro" id="IPR004113">
    <property type="entry name" value="FAD-bd_oxidored_4_C"/>
</dbReference>
<dbReference type="PANTHER" id="PTHR11748:SF111">
    <property type="entry name" value="D-LACTATE DEHYDROGENASE, MITOCHONDRIAL-RELATED"/>
    <property type="match status" value="1"/>
</dbReference>
<sequence length="987" mass="102501">MLGGSVRAAVRATAPAHHRRWRVTSPTPTPLAGPVTTPVTSPALPTTPLEAASGTERWAPGLTASRRELDRRARAHDASHYLLVPRVVATARDAAGVAAAMARASELGMCVTFRSGGTSLSGQGVTDGLLLDVRAGFRGVEVGDGGLTVRAQPGATVREVNARLARHRRALGPDPASEVACTVGGVVANNSSGMACGTTANTYRTLRAMTAVLADGTVVDSAAPDADARLLRDRPDLHRGLLALRELLLSDPAAVAEVRRQFSMKNTMGYGINALLDHDTAVEVLTHLVVGSEGTLAFVAEATFDTVPVHPHVATGLLVFTDLEGATGALPALVGAGVATAELMDAASLRVAQGLGDVPPEIAAVEVVDHAALLVELQAATPEALEDARGALALVLAGLPLVSPAALTSDPARRAGLWHVRKGLYTAVAGARPSGTTALLEDVVVPVDRLLDTCRGLTSLLDEHGYDGSVIFGHAKDGNIHFLVNERFDDPAALARYQRFTADLVDLVLGAGGSLKAEHGTGRIMAPFVRRQYGPFLHDLMLEVKRLFDPAGLLNPGVVVEHRPDAWLHHLKTVPTVEEEVDRCVECGYCEPACPSKDLTLTPRQRIVLRREAAAARAAGDDDLAAALEADYDYAGLQTCAVDGLCASACPVGINTGDLVRRLRAEQAPAALDRAWAGAARHWGAATRAGGAALTAASLLPAPLVRAATSAARAVAGADRVPSYEPELPRGGRARPVLGGAARSERAEAVLFAACLGALFGPTAGAPAQPQKPGGGAAQALVALAERAGVVLVTPEQPGSLCCGTPWKSKGLASGYEEVAEAVVPALVEATRGGELPVVCDAASCAEGLVQLLRSRAPRVQVLDATQFAADHLLGRLVVRRRLGSVVLHPTCSTTTAGTTAAMRSVAEAFADEVVVPAAWGCCAYAGDRGLLHPELTASATAREAQEVLARPFDAHASANRTCELGMTRATGRPYQHVMELLEAATR</sequence>
<dbReference type="InterPro" id="IPR016164">
    <property type="entry name" value="FAD-linked_Oxase-like_C"/>
</dbReference>
<keyword evidence="5" id="KW-0274">FAD</keyword>
<dbReference type="InterPro" id="IPR016169">
    <property type="entry name" value="FAD-bd_PCMH_sub2"/>
</dbReference>
<dbReference type="InterPro" id="IPR016167">
    <property type="entry name" value="FAD-bd_PCMH_sub1"/>
</dbReference>
<dbReference type="PROSITE" id="PS51379">
    <property type="entry name" value="4FE4S_FER_2"/>
    <property type="match status" value="1"/>
</dbReference>
<keyword evidence="8" id="KW-0408">Iron</keyword>
<dbReference type="SUPFAM" id="SSF55103">
    <property type="entry name" value="FAD-linked oxidases, C-terminal domain"/>
    <property type="match status" value="1"/>
</dbReference>
<dbReference type="InterPro" id="IPR017896">
    <property type="entry name" value="4Fe4S_Fe-S-bd"/>
</dbReference>
<dbReference type="Gene3D" id="1.10.45.10">
    <property type="entry name" value="Vanillyl-alcohol Oxidase, Chain A, domain 4"/>
    <property type="match status" value="1"/>
</dbReference>
<keyword evidence="7" id="KW-0560">Oxidoreductase</keyword>
<evidence type="ECO:0000256" key="6">
    <source>
        <dbReference type="ARBA" id="ARBA00022946"/>
    </source>
</evidence>
<dbReference type="GO" id="GO:0008720">
    <property type="term" value="F:D-lactate dehydrogenase (NAD+) activity"/>
    <property type="evidence" value="ECO:0007669"/>
    <property type="project" value="TreeGrafter"/>
</dbReference>
<evidence type="ECO:0000256" key="10">
    <source>
        <dbReference type="ARBA" id="ARBA00038897"/>
    </source>
</evidence>
<dbReference type="Proteomes" id="UP000321234">
    <property type="component" value="Unassembled WGS sequence"/>
</dbReference>
<organism evidence="14 15">
    <name type="scientific">Quadrisphaera setariae</name>
    <dbReference type="NCBI Taxonomy" id="2593304"/>
    <lineage>
        <taxon>Bacteria</taxon>
        <taxon>Bacillati</taxon>
        <taxon>Actinomycetota</taxon>
        <taxon>Actinomycetes</taxon>
        <taxon>Kineosporiales</taxon>
        <taxon>Kineosporiaceae</taxon>
        <taxon>Quadrisphaera</taxon>
    </lineage>
</organism>
<comment type="cofactor">
    <cofactor evidence="1">
        <name>FAD</name>
        <dbReference type="ChEBI" id="CHEBI:57692"/>
    </cofactor>
</comment>
<keyword evidence="4" id="KW-0479">Metal-binding</keyword>
<evidence type="ECO:0000256" key="7">
    <source>
        <dbReference type="ARBA" id="ARBA00023002"/>
    </source>
</evidence>
<dbReference type="GO" id="GO:0004458">
    <property type="term" value="F:D-lactate dehydrogenase (cytochrome) activity"/>
    <property type="evidence" value="ECO:0007669"/>
    <property type="project" value="UniProtKB-EC"/>
</dbReference>
<dbReference type="InterPro" id="IPR016171">
    <property type="entry name" value="Vanillyl_alc_oxidase_C-sub2"/>
</dbReference>
<dbReference type="Pfam" id="PF13183">
    <property type="entry name" value="Fer4_8"/>
    <property type="match status" value="1"/>
</dbReference>
<feature type="region of interest" description="Disordered" evidence="11">
    <location>
        <begin position="1"/>
        <end position="49"/>
    </location>
</feature>
<dbReference type="SUPFAM" id="SSF56176">
    <property type="entry name" value="FAD-binding/transporter-associated domain-like"/>
    <property type="match status" value="1"/>
</dbReference>
<evidence type="ECO:0000256" key="8">
    <source>
        <dbReference type="ARBA" id="ARBA00023004"/>
    </source>
</evidence>
<dbReference type="GO" id="GO:0046872">
    <property type="term" value="F:metal ion binding"/>
    <property type="evidence" value="ECO:0007669"/>
    <property type="project" value="UniProtKB-KW"/>
</dbReference>
<dbReference type="InterPro" id="IPR017900">
    <property type="entry name" value="4Fe4S_Fe_S_CS"/>
</dbReference>
<evidence type="ECO:0000256" key="1">
    <source>
        <dbReference type="ARBA" id="ARBA00001974"/>
    </source>
</evidence>
<accession>A0A5C8ZCU7</accession>
<protein>
    <recommendedName>
        <fullName evidence="10">D-lactate dehydrogenase (cytochrome)</fullName>
        <ecNumber evidence="10">1.1.2.4</ecNumber>
    </recommendedName>
</protein>
<dbReference type="GO" id="GO:0071949">
    <property type="term" value="F:FAD binding"/>
    <property type="evidence" value="ECO:0007669"/>
    <property type="project" value="InterPro"/>
</dbReference>
<dbReference type="SUPFAM" id="SSF46548">
    <property type="entry name" value="alpha-helical ferredoxin"/>
    <property type="match status" value="1"/>
</dbReference>
<dbReference type="GO" id="GO:0051536">
    <property type="term" value="F:iron-sulfur cluster binding"/>
    <property type="evidence" value="ECO:0007669"/>
    <property type="project" value="UniProtKB-KW"/>
</dbReference>
<evidence type="ECO:0000256" key="11">
    <source>
        <dbReference type="SAM" id="MobiDB-lite"/>
    </source>
</evidence>
<dbReference type="Gene3D" id="3.30.43.10">
    <property type="entry name" value="Uridine Diphospho-n-acetylenolpyruvylglucosamine Reductase, domain 2"/>
    <property type="match status" value="1"/>
</dbReference>
<dbReference type="Gene3D" id="3.30.465.10">
    <property type="match status" value="1"/>
</dbReference>